<dbReference type="Pfam" id="PF06032">
    <property type="entry name" value="S-Me-THD_N"/>
    <property type="match status" value="1"/>
</dbReference>
<feature type="domain" description="S-Me-THD-like C-terminal" evidence="2">
    <location>
        <begin position="174"/>
        <end position="324"/>
    </location>
</feature>
<dbReference type="InterPro" id="IPR010318">
    <property type="entry name" value="S-Me-THD_N"/>
</dbReference>
<dbReference type="InterPro" id="IPR048350">
    <property type="entry name" value="S-Me-THD-like_C"/>
</dbReference>
<evidence type="ECO:0000259" key="2">
    <source>
        <dbReference type="Pfam" id="PF20906"/>
    </source>
</evidence>
<organism evidence="3">
    <name type="scientific">Ornithinibacillus sp. 4-3</name>
    <dbReference type="NCBI Taxonomy" id="3231488"/>
    <lineage>
        <taxon>Bacteria</taxon>
        <taxon>Bacillati</taxon>
        <taxon>Bacillota</taxon>
        <taxon>Bacilli</taxon>
        <taxon>Bacillales</taxon>
        <taxon>Bacillaceae</taxon>
        <taxon>Ornithinibacillus</taxon>
    </lineage>
</organism>
<name>A0AB39HPD3_9BACI</name>
<evidence type="ECO:0000313" key="3">
    <source>
        <dbReference type="EMBL" id="XDK33048.1"/>
    </source>
</evidence>
<dbReference type="InterPro" id="IPR024071">
    <property type="entry name" value="S-Me-THD_C_sf"/>
</dbReference>
<proteinExistence type="predicted"/>
<protein>
    <submittedName>
        <fullName evidence="3">DUF917 domain-containing protein</fullName>
    </submittedName>
</protein>
<dbReference type="Gene3D" id="3.40.1610.10">
    <property type="entry name" value="CV3147-like domain"/>
    <property type="match status" value="1"/>
</dbReference>
<accession>A0AB39HPD3</accession>
<sequence>MTRRILTHEDVEKAVYGGCILGGGGGGWISDGLERAETALKTGVIELITIDELADEDYVTCVSMVGAPSAEERYIDEGQFIDTVKRMQAEFDEPIKALMTNENGASGTVNGWIQAAATGLLLLDAPCNGRAHPTGTMGALNLSEQPDYVSIQTFAGGDGENRIAGIVKGTLTKTSSIVRRMSVEAGGMVLVCRNPVSIAYAKENAALGGITQAIELGEAFLSKPKGIERVHAVASFLGGEVLHTGEVTGFNLKKDGGFDVGLVQLENVELTYWNEYMTAEVGGVRKGTFPDLIMTFNAKTGEPVVTAEIELGMELAVINVPKENLKLSSTMFNQKLLASIEPIIQKKIL</sequence>
<evidence type="ECO:0000259" key="1">
    <source>
        <dbReference type="Pfam" id="PF06032"/>
    </source>
</evidence>
<feature type="domain" description="S-Me-THD N-terminal" evidence="1">
    <location>
        <begin position="9"/>
        <end position="144"/>
    </location>
</feature>
<dbReference type="Pfam" id="PF20906">
    <property type="entry name" value="S-Me-THD_C"/>
    <property type="match status" value="1"/>
</dbReference>
<dbReference type="Gene3D" id="2.40.390.10">
    <property type="entry name" value="CV3147-like"/>
    <property type="match status" value="1"/>
</dbReference>
<dbReference type="RefSeq" id="WP_368653735.1">
    <property type="nucleotide sequence ID" value="NZ_CP162599.1"/>
</dbReference>
<dbReference type="AlphaFoldDB" id="A0AB39HPD3"/>
<dbReference type="EMBL" id="CP162599">
    <property type="protein sequence ID" value="XDK33048.1"/>
    <property type="molecule type" value="Genomic_DNA"/>
</dbReference>
<dbReference type="SUPFAM" id="SSF160991">
    <property type="entry name" value="CV3147-like"/>
    <property type="match status" value="1"/>
</dbReference>
<dbReference type="InterPro" id="IPR027479">
    <property type="entry name" value="S-Me-THD_N_sf"/>
</dbReference>
<gene>
    <name evidence="3" type="ORF">AB4Y30_01320</name>
</gene>
<reference evidence="3" key="1">
    <citation type="submission" date="2024-07" db="EMBL/GenBank/DDBJ databases">
        <title>Halotolerant mesophilic bacterium Ornithinibacillus sp. 4-3, sp. nov., isolated from soil.</title>
        <authorList>
            <person name="Sidarenka A.V."/>
            <person name="Guliayeva D.E."/>
            <person name="Leanovich S.I."/>
            <person name="Hileuskaya K.S."/>
            <person name="Akhremchuk A.E."/>
            <person name="Sikolenko M.A."/>
            <person name="Valentovich L.N."/>
        </authorList>
    </citation>
    <scope>NUCLEOTIDE SEQUENCE</scope>
    <source>
        <strain evidence="3">4-3</strain>
    </source>
</reference>